<gene>
    <name evidence="1" type="ORF">K505DRAFT_296653</name>
</gene>
<accession>A0A6A6XQT6</accession>
<dbReference type="AlphaFoldDB" id="A0A6A6XQT6"/>
<dbReference type="Proteomes" id="UP000799757">
    <property type="component" value="Unassembled WGS sequence"/>
</dbReference>
<name>A0A6A6XQT6_9PLEO</name>
<organism evidence="1 2">
    <name type="scientific">Melanomma pulvis-pyrius CBS 109.77</name>
    <dbReference type="NCBI Taxonomy" id="1314802"/>
    <lineage>
        <taxon>Eukaryota</taxon>
        <taxon>Fungi</taxon>
        <taxon>Dikarya</taxon>
        <taxon>Ascomycota</taxon>
        <taxon>Pezizomycotina</taxon>
        <taxon>Dothideomycetes</taxon>
        <taxon>Pleosporomycetidae</taxon>
        <taxon>Pleosporales</taxon>
        <taxon>Melanommataceae</taxon>
        <taxon>Melanomma</taxon>
    </lineage>
</organism>
<evidence type="ECO:0008006" key="3">
    <source>
        <dbReference type="Google" id="ProtNLM"/>
    </source>
</evidence>
<reference evidence="1" key="1">
    <citation type="journal article" date="2020" name="Stud. Mycol.">
        <title>101 Dothideomycetes genomes: a test case for predicting lifestyles and emergence of pathogens.</title>
        <authorList>
            <person name="Haridas S."/>
            <person name="Albert R."/>
            <person name="Binder M."/>
            <person name="Bloem J."/>
            <person name="Labutti K."/>
            <person name="Salamov A."/>
            <person name="Andreopoulos B."/>
            <person name="Baker S."/>
            <person name="Barry K."/>
            <person name="Bills G."/>
            <person name="Bluhm B."/>
            <person name="Cannon C."/>
            <person name="Castanera R."/>
            <person name="Culley D."/>
            <person name="Daum C."/>
            <person name="Ezra D."/>
            <person name="Gonzalez J."/>
            <person name="Henrissat B."/>
            <person name="Kuo A."/>
            <person name="Liang C."/>
            <person name="Lipzen A."/>
            <person name="Lutzoni F."/>
            <person name="Magnuson J."/>
            <person name="Mondo S."/>
            <person name="Nolan M."/>
            <person name="Ohm R."/>
            <person name="Pangilinan J."/>
            <person name="Park H.-J."/>
            <person name="Ramirez L."/>
            <person name="Alfaro M."/>
            <person name="Sun H."/>
            <person name="Tritt A."/>
            <person name="Yoshinaga Y."/>
            <person name="Zwiers L.-H."/>
            <person name="Turgeon B."/>
            <person name="Goodwin S."/>
            <person name="Spatafora J."/>
            <person name="Crous P."/>
            <person name="Grigoriev I."/>
        </authorList>
    </citation>
    <scope>NUCLEOTIDE SEQUENCE</scope>
    <source>
        <strain evidence="1">CBS 109.77</strain>
    </source>
</reference>
<keyword evidence="2" id="KW-1185">Reference proteome</keyword>
<evidence type="ECO:0000313" key="1">
    <source>
        <dbReference type="EMBL" id="KAF2798315.1"/>
    </source>
</evidence>
<evidence type="ECO:0000313" key="2">
    <source>
        <dbReference type="Proteomes" id="UP000799757"/>
    </source>
</evidence>
<protein>
    <recommendedName>
        <fullName evidence="3">F-box domain-containing protein</fullName>
    </recommendedName>
</protein>
<dbReference type="EMBL" id="MU001786">
    <property type="protein sequence ID" value="KAF2798315.1"/>
    <property type="molecule type" value="Genomic_DNA"/>
</dbReference>
<sequence>MATLDTLPTEIFYGILSFASPFNPILAPKHPLYTLAATNKRLRSYVEEYTRVLLKKYADIIVPKKSNVFVCRKRWIKWLDKTCQLCKKNSVRKAILDPTLTCCMKCDKKTFPKMSMTAAIKDFGLTKLDLFTPNALHPNLPPLNVGEYVCNNVDTTMISEPDVLARKTLIHGMLADSTPKALKRRYNAHVLLLKHMNPTIPAGTSKWIPMGGDDIPGAGLWETLCTPLSRKTYVKELLEKEWADMGMSGYSTNTAIEMD</sequence>
<dbReference type="OrthoDB" id="5313288at2759"/>
<proteinExistence type="predicted"/>